<dbReference type="AlphaFoldDB" id="A0AAD8S3K8"/>
<dbReference type="InterPro" id="IPR017451">
    <property type="entry name" value="F-box-assoc_interact_dom"/>
</dbReference>
<dbReference type="Pfam" id="PF00646">
    <property type="entry name" value="F-box"/>
    <property type="match status" value="1"/>
</dbReference>
<dbReference type="PROSITE" id="PS50181">
    <property type="entry name" value="FBOX"/>
    <property type="match status" value="1"/>
</dbReference>
<evidence type="ECO:0000313" key="3">
    <source>
        <dbReference type="EMBL" id="KAK1644366.1"/>
    </source>
</evidence>
<dbReference type="NCBIfam" id="TIGR01640">
    <property type="entry name" value="F_box_assoc_1"/>
    <property type="match status" value="1"/>
</dbReference>
<evidence type="ECO:0000256" key="1">
    <source>
        <dbReference type="SAM" id="MobiDB-lite"/>
    </source>
</evidence>
<gene>
    <name evidence="3" type="ORF">QYE76_062171</name>
</gene>
<dbReference type="SUPFAM" id="SSF81383">
    <property type="entry name" value="F-box domain"/>
    <property type="match status" value="1"/>
</dbReference>
<dbReference type="InterPro" id="IPR013187">
    <property type="entry name" value="F-box-assoc_dom_typ3"/>
</dbReference>
<keyword evidence="4" id="KW-1185">Reference proteome</keyword>
<dbReference type="InterPro" id="IPR015915">
    <property type="entry name" value="Kelch-typ_b-propeller"/>
</dbReference>
<dbReference type="Proteomes" id="UP001231189">
    <property type="component" value="Unassembled WGS sequence"/>
</dbReference>
<dbReference type="PANTHER" id="PTHR31111:SF133">
    <property type="entry name" value="OS07G0196600 PROTEIN"/>
    <property type="match status" value="1"/>
</dbReference>
<accession>A0AAD8S3K8</accession>
<dbReference type="InterPro" id="IPR011043">
    <property type="entry name" value="Gal_Oxase/kelch_b-propeller"/>
</dbReference>
<proteinExistence type="predicted"/>
<feature type="compositionally biased region" description="Basic residues" evidence="1">
    <location>
        <begin position="1"/>
        <end position="12"/>
    </location>
</feature>
<dbReference type="EMBL" id="JAUUTY010000004">
    <property type="protein sequence ID" value="KAK1644366.1"/>
    <property type="molecule type" value="Genomic_DNA"/>
</dbReference>
<dbReference type="Gene3D" id="1.20.1280.50">
    <property type="match status" value="1"/>
</dbReference>
<dbReference type="PANTHER" id="PTHR31111">
    <property type="entry name" value="BNAA05G37150D PROTEIN-RELATED"/>
    <property type="match status" value="1"/>
</dbReference>
<sequence>MAPSLRQRKRRANSANSSTTAPLLSTANGSVLPDELLYEILLRFPAKPLCRLRTVCRSWRSLLSDSSFVAAHSARHGPLVAAFKQTPEGVDILDISGQTVRRILVDDCPQHQFANVACTNLNVFCLVGEDLLPRILDPATGVVSPLSNDNQELYYDGHITSLAFGTAPSTGETKVLAITAKHRKVTSCKVLTFGGAGECWRDTGCPPTLLATSSRCAPLVKGVLYFWAYDNNYRIDHIAAYDLDTEKWRHDLLHLPLPIHEAIPLAELSDTLVAVYRRNNNHTYRNCSDLCIDLWFLTDSEKVLWSKRYTIVMPYHGCWRPCECDTSYGYGHPLWALDDGKIVFWVTLDWRRGDGRHVRINSLRVYDTRTNTCMSSVEMPDCELAGVYRGSLLARVPWIRN</sequence>
<reference evidence="3" key="1">
    <citation type="submission" date="2023-07" db="EMBL/GenBank/DDBJ databases">
        <title>A chromosome-level genome assembly of Lolium multiflorum.</title>
        <authorList>
            <person name="Chen Y."/>
            <person name="Copetti D."/>
            <person name="Kolliker R."/>
            <person name="Studer B."/>
        </authorList>
    </citation>
    <scope>NUCLEOTIDE SEQUENCE</scope>
    <source>
        <strain evidence="3">02402/16</strain>
        <tissue evidence="3">Leaf</tissue>
    </source>
</reference>
<dbReference type="Gene3D" id="2.120.10.80">
    <property type="entry name" value="Kelch-type beta propeller"/>
    <property type="match status" value="1"/>
</dbReference>
<name>A0AAD8S3K8_LOLMU</name>
<evidence type="ECO:0000313" key="4">
    <source>
        <dbReference type="Proteomes" id="UP001231189"/>
    </source>
</evidence>
<dbReference type="InterPro" id="IPR036047">
    <property type="entry name" value="F-box-like_dom_sf"/>
</dbReference>
<feature type="domain" description="F-box" evidence="2">
    <location>
        <begin position="26"/>
        <end position="72"/>
    </location>
</feature>
<dbReference type="CDD" id="cd22157">
    <property type="entry name" value="F-box_AtFBW1-like"/>
    <property type="match status" value="1"/>
</dbReference>
<comment type="caution">
    <text evidence="3">The sequence shown here is derived from an EMBL/GenBank/DDBJ whole genome shotgun (WGS) entry which is preliminary data.</text>
</comment>
<feature type="region of interest" description="Disordered" evidence="1">
    <location>
        <begin position="1"/>
        <end position="21"/>
    </location>
</feature>
<dbReference type="SUPFAM" id="SSF50965">
    <property type="entry name" value="Galactose oxidase, central domain"/>
    <property type="match status" value="1"/>
</dbReference>
<dbReference type="SMART" id="SM00256">
    <property type="entry name" value="FBOX"/>
    <property type="match status" value="1"/>
</dbReference>
<organism evidence="3 4">
    <name type="scientific">Lolium multiflorum</name>
    <name type="common">Italian ryegrass</name>
    <name type="synonym">Lolium perenne subsp. multiflorum</name>
    <dbReference type="NCBI Taxonomy" id="4521"/>
    <lineage>
        <taxon>Eukaryota</taxon>
        <taxon>Viridiplantae</taxon>
        <taxon>Streptophyta</taxon>
        <taxon>Embryophyta</taxon>
        <taxon>Tracheophyta</taxon>
        <taxon>Spermatophyta</taxon>
        <taxon>Magnoliopsida</taxon>
        <taxon>Liliopsida</taxon>
        <taxon>Poales</taxon>
        <taxon>Poaceae</taxon>
        <taxon>BOP clade</taxon>
        <taxon>Pooideae</taxon>
        <taxon>Poodae</taxon>
        <taxon>Poeae</taxon>
        <taxon>Poeae Chloroplast Group 2 (Poeae type)</taxon>
        <taxon>Loliodinae</taxon>
        <taxon>Loliinae</taxon>
        <taxon>Lolium</taxon>
    </lineage>
</organism>
<dbReference type="Pfam" id="PF08268">
    <property type="entry name" value="FBA_3"/>
    <property type="match status" value="1"/>
</dbReference>
<evidence type="ECO:0000259" key="2">
    <source>
        <dbReference type="PROSITE" id="PS50181"/>
    </source>
</evidence>
<protein>
    <recommendedName>
        <fullName evidence="2">F-box domain-containing protein</fullName>
    </recommendedName>
</protein>
<dbReference type="InterPro" id="IPR001810">
    <property type="entry name" value="F-box_dom"/>
</dbReference>